<reference evidence="6" key="1">
    <citation type="journal article" date="2021" name="Sci. Rep.">
        <title>Diploid genomic architecture of Nitzschia inconspicua, an elite biomass production diatom.</title>
        <authorList>
            <person name="Oliver A."/>
            <person name="Podell S."/>
            <person name="Pinowska A."/>
            <person name="Traller J.C."/>
            <person name="Smith S.R."/>
            <person name="McClure R."/>
            <person name="Beliaev A."/>
            <person name="Bohutskyi P."/>
            <person name="Hill E.A."/>
            <person name="Rabines A."/>
            <person name="Zheng H."/>
            <person name="Allen L.Z."/>
            <person name="Kuo A."/>
            <person name="Grigoriev I.V."/>
            <person name="Allen A.E."/>
            <person name="Hazlebeck D."/>
            <person name="Allen E.E."/>
        </authorList>
    </citation>
    <scope>NUCLEOTIDE SEQUENCE</scope>
    <source>
        <strain evidence="6">Hildebrandi</strain>
    </source>
</reference>
<dbReference type="GO" id="GO:0004114">
    <property type="term" value="F:3',5'-cyclic-nucleotide phosphodiesterase activity"/>
    <property type="evidence" value="ECO:0007669"/>
    <property type="project" value="InterPro"/>
</dbReference>
<dbReference type="GO" id="GO:0007168">
    <property type="term" value="P:receptor guanylyl cyclase signaling pathway"/>
    <property type="evidence" value="ECO:0007669"/>
    <property type="project" value="TreeGrafter"/>
</dbReference>
<keyword evidence="3" id="KW-1133">Transmembrane helix</keyword>
<dbReference type="EMBL" id="JAGRRH010000015">
    <property type="protein sequence ID" value="KAG7357435.1"/>
    <property type="molecule type" value="Genomic_DNA"/>
</dbReference>
<evidence type="ECO:0000256" key="1">
    <source>
        <dbReference type="ARBA" id="ARBA00022741"/>
    </source>
</evidence>
<dbReference type="Pfam" id="PF00211">
    <property type="entry name" value="Guanylate_cyc"/>
    <property type="match status" value="1"/>
</dbReference>
<proteinExistence type="predicted"/>
<reference evidence="6" key="2">
    <citation type="submission" date="2021-04" db="EMBL/GenBank/DDBJ databases">
        <authorList>
            <person name="Podell S."/>
        </authorList>
    </citation>
    <scope>NUCLEOTIDE SEQUENCE</scope>
    <source>
        <strain evidence="6">Hildebrandi</strain>
    </source>
</reference>
<dbReference type="CDD" id="cd07302">
    <property type="entry name" value="CHD"/>
    <property type="match status" value="1"/>
</dbReference>
<dbReference type="GO" id="GO:0000166">
    <property type="term" value="F:nucleotide binding"/>
    <property type="evidence" value="ECO:0007669"/>
    <property type="project" value="UniProtKB-KW"/>
</dbReference>
<keyword evidence="3" id="KW-0472">Membrane</keyword>
<dbReference type="OrthoDB" id="432756at2759"/>
<keyword evidence="1" id="KW-0547">Nucleotide-binding</keyword>
<accession>A0A9K3K9U9</accession>
<evidence type="ECO:0000313" key="6">
    <source>
        <dbReference type="EMBL" id="KAG7339241.1"/>
    </source>
</evidence>
<evidence type="ECO:0000256" key="2">
    <source>
        <dbReference type="ARBA" id="ARBA00023239"/>
    </source>
</evidence>
<dbReference type="GO" id="GO:0004016">
    <property type="term" value="F:adenylate cyclase activity"/>
    <property type="evidence" value="ECO:0007669"/>
    <property type="project" value="TreeGrafter"/>
</dbReference>
<keyword evidence="8" id="KW-1185">Reference proteome</keyword>
<evidence type="ECO:0000313" key="7">
    <source>
        <dbReference type="EMBL" id="KAG7357435.1"/>
    </source>
</evidence>
<dbReference type="Proteomes" id="UP000693970">
    <property type="component" value="Unassembled WGS sequence"/>
</dbReference>
<feature type="domain" description="PDEase" evidence="5">
    <location>
        <begin position="751"/>
        <end position="972"/>
    </location>
</feature>
<dbReference type="AlphaFoldDB" id="A0A9K3K9U9"/>
<dbReference type="EMBL" id="JAGRRH010000038">
    <property type="protein sequence ID" value="KAG7339241.1"/>
    <property type="molecule type" value="Genomic_DNA"/>
</dbReference>
<dbReference type="InterPro" id="IPR050401">
    <property type="entry name" value="Cyclic_nucleotide_synthase"/>
</dbReference>
<dbReference type="GO" id="GO:0005886">
    <property type="term" value="C:plasma membrane"/>
    <property type="evidence" value="ECO:0007669"/>
    <property type="project" value="TreeGrafter"/>
</dbReference>
<dbReference type="SMART" id="SM00471">
    <property type="entry name" value="HDc"/>
    <property type="match status" value="1"/>
</dbReference>
<dbReference type="PROSITE" id="PS50125">
    <property type="entry name" value="GUANYLATE_CYCLASE_2"/>
    <property type="match status" value="1"/>
</dbReference>
<dbReference type="InterPro" id="IPR001054">
    <property type="entry name" value="A/G_cyclase"/>
</dbReference>
<dbReference type="GO" id="GO:0035556">
    <property type="term" value="P:intracellular signal transduction"/>
    <property type="evidence" value="ECO:0007669"/>
    <property type="project" value="InterPro"/>
</dbReference>
<evidence type="ECO:0000259" key="4">
    <source>
        <dbReference type="PROSITE" id="PS50125"/>
    </source>
</evidence>
<evidence type="ECO:0000313" key="8">
    <source>
        <dbReference type="Proteomes" id="UP000693970"/>
    </source>
</evidence>
<dbReference type="PANTHER" id="PTHR11920:SF335">
    <property type="entry name" value="GUANYLATE CYCLASE"/>
    <property type="match status" value="1"/>
</dbReference>
<dbReference type="Pfam" id="PF00233">
    <property type="entry name" value="PDEase_I"/>
    <property type="match status" value="1"/>
</dbReference>
<evidence type="ECO:0000256" key="3">
    <source>
        <dbReference type="SAM" id="Phobius"/>
    </source>
</evidence>
<dbReference type="PANTHER" id="PTHR11920">
    <property type="entry name" value="GUANYLYL CYCLASE"/>
    <property type="match status" value="1"/>
</dbReference>
<keyword evidence="2" id="KW-0456">Lyase</keyword>
<dbReference type="InterPro" id="IPR003607">
    <property type="entry name" value="HD/PDEase_dom"/>
</dbReference>
<dbReference type="InterPro" id="IPR002073">
    <property type="entry name" value="PDEase_catalytic_dom"/>
</dbReference>
<dbReference type="GO" id="GO:0001653">
    <property type="term" value="F:peptide receptor activity"/>
    <property type="evidence" value="ECO:0007669"/>
    <property type="project" value="TreeGrafter"/>
</dbReference>
<dbReference type="PROSITE" id="PS51845">
    <property type="entry name" value="PDEASE_I_2"/>
    <property type="match status" value="1"/>
</dbReference>
<name>A0A9K3K9U9_9STRA</name>
<evidence type="ECO:0000259" key="5">
    <source>
        <dbReference type="PROSITE" id="PS51845"/>
    </source>
</evidence>
<dbReference type="GO" id="GO:0004383">
    <property type="term" value="F:guanylate cyclase activity"/>
    <property type="evidence" value="ECO:0007669"/>
    <property type="project" value="TreeGrafter"/>
</dbReference>
<dbReference type="SMART" id="SM00044">
    <property type="entry name" value="CYCc"/>
    <property type="match status" value="1"/>
</dbReference>
<feature type="transmembrane region" description="Helical" evidence="3">
    <location>
        <begin position="422"/>
        <end position="446"/>
    </location>
</feature>
<feature type="domain" description="Guanylate cyclase" evidence="4">
    <location>
        <begin position="525"/>
        <end position="659"/>
    </location>
</feature>
<gene>
    <name evidence="7" type="ORF">IV203_002123</name>
    <name evidence="6" type="ORF">IV203_002447</name>
</gene>
<organism evidence="6 8">
    <name type="scientific">Nitzschia inconspicua</name>
    <dbReference type="NCBI Taxonomy" id="303405"/>
    <lineage>
        <taxon>Eukaryota</taxon>
        <taxon>Sar</taxon>
        <taxon>Stramenopiles</taxon>
        <taxon>Ochrophyta</taxon>
        <taxon>Bacillariophyta</taxon>
        <taxon>Bacillariophyceae</taxon>
        <taxon>Bacillariophycidae</taxon>
        <taxon>Bacillariales</taxon>
        <taxon>Bacillariaceae</taxon>
        <taxon>Nitzschia</taxon>
    </lineage>
</organism>
<feature type="transmembrane region" description="Helical" evidence="3">
    <location>
        <begin position="43"/>
        <end position="63"/>
    </location>
</feature>
<keyword evidence="3" id="KW-0812">Transmembrane</keyword>
<comment type="caution">
    <text evidence="6">The sequence shown here is derived from an EMBL/GenBank/DDBJ whole genome shotgun (WGS) entry which is preliminary data.</text>
</comment>
<protein>
    <submittedName>
        <fullName evidence="6">Adenylate/guanylate cyclase</fullName>
    </submittedName>
</protein>
<sequence>MDAEGSTDDVSESSNGTFPKSTVKKVDEIVPEKEDKLVSRARCLFLIVLLCAAAALATVVYVISRNKEAADFEAQFHDVANEVLKSSNENMKQKFKSLESLAIVFTSHSKEQSGNGYPPGFVTVPDTNFYMENARQLGDYLLIGYNPLVEIADYYLWSEYVKGNIGWLEKANMAIGNTPANVSLISPFIYSMKLYNSTDGTEIPRPTDAKKWASNSIELESVEVSRRPAFEIPQDGPFLPVWQSIPAPPPQFINVNMLRDPIYQQTLQVIQSSRKTTFFDVCSTSDPVAGGFGTDNDFTLVVAPVFGGFENTSAIVGILSAVTPWRGTFDNILVQGTPPVLVIMENSCGKTFSVIIQGNDASILSGKTEEPEEFNDLAMSAPFAEFAYPASDEKQSLGECIYTITVYPTEEFESSFVTTKPIWYALVVLAVFVFTSLAFFVFDWLVQIRQKKLVTTAKKQNALVSSLFPKNIKQQLMEEVEEEPRKNVIGKAGIKSYLGDRASENSGKNQYGNTKPIADLFPDCTVMFADISGFTAWSSAREPSHVFALLEAIYKEFDTIARKKGVFKVEVVGDCYVAVCGLPDPRPNHAEVMAKFANSCLTAMSQVTQALGIELGPETCNLKLRVGLHSGSVVAGVLRGEKSRFQLFGDTMNTASRMESTSLPNRIQVSQETAKLLEKAGKSHWMVPREGKVHAKGKGDLKTFFLRLQTEETVCTEVSEVPSLTTGSDVTPIPVATESLEEGARQAKWVVEILSNALTDIEINRQVLNIKRESDHTLVHLEQASHSNLPINKVEEIIELPEYNRNNQETHDTKLNDCVEKELALYVQTIQCLYNDHPFHNFRHATNVLFAADRFLSQIIATETDDTSEKNFHDQTYGICSDPLTRFSLLFSALIHDCDHPGVPNTQLVKEAAPVAELYDSKAIAEQHSFVIAWDLLLEPAFKKLRGAIYANSSEFKRFKQLVTNIVMATDIMDNDLKKLRDYRWDVAFNETDTSKATQSEINRKATAVIEHLIQASDVAHTMQHWQLYRFWNSKYFKECYLAYKAGRAEINPADYWYKGELDFFDFYIIPLAKKLKDCGVFGVSGDKYLADALENRKEWEAKGETIILEMIRATSETEAEKNTHNIAFPGE</sequence>